<dbReference type="EMBL" id="BQXS01005588">
    <property type="protein sequence ID" value="GKT13089.1"/>
    <property type="molecule type" value="Genomic_DNA"/>
</dbReference>
<name>A0ABQ5JU32_9EUKA</name>
<evidence type="ECO:0000256" key="1">
    <source>
        <dbReference type="SAM" id="MobiDB-lite"/>
    </source>
</evidence>
<sequence>MELKDDKKITPEVVRENAFIPDDELAELVGLLHKVAHFDITRKDLKKEHSHSVKKEKQAQKSTYIGLIRETFLEKFSKSRELQNLLEIEEKEVKNMSDEELRYIVADKEVTRRQRIERLMPSKMKERIVSAIISSFSDPELISTSKISSIFASALVHEEQSQPQKMEESLHLEKPSKHLATGHSVDSSIKAGSKQPKVVEELLDFVSHVK</sequence>
<feature type="compositionally biased region" description="Basic and acidic residues" evidence="1">
    <location>
        <begin position="161"/>
        <end position="176"/>
    </location>
</feature>
<comment type="caution">
    <text evidence="2">The sequence shown here is derived from an EMBL/GenBank/DDBJ whole genome shotgun (WGS) entry which is preliminary data.</text>
</comment>
<keyword evidence="3" id="KW-1185">Reference proteome</keyword>
<gene>
    <name evidence="2" type="ORF">ADUPG1_003926</name>
</gene>
<dbReference type="Proteomes" id="UP001057375">
    <property type="component" value="Unassembled WGS sequence"/>
</dbReference>
<proteinExistence type="predicted"/>
<evidence type="ECO:0000313" key="2">
    <source>
        <dbReference type="EMBL" id="GKT13089.1"/>
    </source>
</evidence>
<organism evidence="2 3">
    <name type="scientific">Aduncisulcus paluster</name>
    <dbReference type="NCBI Taxonomy" id="2918883"/>
    <lineage>
        <taxon>Eukaryota</taxon>
        <taxon>Metamonada</taxon>
        <taxon>Carpediemonas-like organisms</taxon>
        <taxon>Aduncisulcus</taxon>
    </lineage>
</organism>
<evidence type="ECO:0000313" key="3">
    <source>
        <dbReference type="Proteomes" id="UP001057375"/>
    </source>
</evidence>
<feature type="region of interest" description="Disordered" evidence="1">
    <location>
        <begin position="161"/>
        <end position="193"/>
    </location>
</feature>
<protein>
    <submittedName>
        <fullName evidence="2">Uncharacterized protein</fullName>
    </submittedName>
</protein>
<reference evidence="2" key="1">
    <citation type="submission" date="2022-03" db="EMBL/GenBank/DDBJ databases">
        <title>Draft genome sequence of Aduncisulcus paluster, a free-living microaerophilic Fornicata.</title>
        <authorList>
            <person name="Yuyama I."/>
            <person name="Kume K."/>
            <person name="Tamura T."/>
            <person name="Inagaki Y."/>
            <person name="Hashimoto T."/>
        </authorList>
    </citation>
    <scope>NUCLEOTIDE SEQUENCE</scope>
    <source>
        <strain evidence="2">NY0171</strain>
    </source>
</reference>
<accession>A0ABQ5JU32</accession>